<dbReference type="KEGG" id="pgri:PgNI_10765"/>
<dbReference type="RefSeq" id="XP_030979599.1">
    <property type="nucleotide sequence ID" value="XM_031130738.1"/>
</dbReference>
<evidence type="ECO:0000313" key="2">
    <source>
        <dbReference type="RefSeq" id="XP_030979599.1"/>
    </source>
</evidence>
<name>A0A6P8AXL1_PYRGI</name>
<keyword evidence="1" id="KW-1185">Reference proteome</keyword>
<accession>A0A6P8AXL1</accession>
<sequence length="211" mass="23630">MSTNNNVRGGGLLDEPTLEELKAVGTRQSALCEAWLEQFDLDMEAMTDFAAVRLDAWSRKNKLGQMDALSKLDRLVADSSQGGVGLSPEEQAKVDELRELIEQAWARAISELLTFAKDSRFWSMKTRGNAMVVNSKMDAITIALEILDKKGLEGLKEHPRGTHVGDILASWDEDVKMSKLGWSFQKGHEHLDLPRRAFHPDMVEEKYGVSE</sequence>
<reference evidence="2" key="3">
    <citation type="submission" date="2025-08" db="UniProtKB">
        <authorList>
            <consortium name="RefSeq"/>
        </authorList>
    </citation>
    <scope>IDENTIFICATION</scope>
    <source>
        <strain evidence="2">NI907</strain>
    </source>
</reference>
<organism evidence="1 2">
    <name type="scientific">Pyricularia grisea</name>
    <name type="common">Crabgrass-specific blast fungus</name>
    <name type="synonym">Magnaporthe grisea</name>
    <dbReference type="NCBI Taxonomy" id="148305"/>
    <lineage>
        <taxon>Eukaryota</taxon>
        <taxon>Fungi</taxon>
        <taxon>Dikarya</taxon>
        <taxon>Ascomycota</taxon>
        <taxon>Pezizomycotina</taxon>
        <taxon>Sordariomycetes</taxon>
        <taxon>Sordariomycetidae</taxon>
        <taxon>Magnaporthales</taxon>
        <taxon>Pyriculariaceae</taxon>
        <taxon>Pyricularia</taxon>
    </lineage>
</organism>
<reference evidence="1 2" key="1">
    <citation type="journal article" date="2019" name="Mol. Biol. Evol.">
        <title>Blast fungal genomes show frequent chromosomal changes, gene gains and losses, and effector gene turnover.</title>
        <authorList>
            <person name="Gomez Luciano L.B."/>
            <person name="Jason Tsai I."/>
            <person name="Chuma I."/>
            <person name="Tosa Y."/>
            <person name="Chen Y.H."/>
            <person name="Li J.Y."/>
            <person name="Li M.Y."/>
            <person name="Jade Lu M.Y."/>
            <person name="Nakayashiki H."/>
            <person name="Li W.H."/>
        </authorList>
    </citation>
    <scope>NUCLEOTIDE SEQUENCE [LARGE SCALE GENOMIC DNA]</scope>
    <source>
        <strain evidence="1 2">NI907</strain>
    </source>
</reference>
<dbReference type="AlphaFoldDB" id="A0A6P8AXL1"/>
<proteinExistence type="predicted"/>
<gene>
    <name evidence="2" type="ORF">PgNI_10765</name>
</gene>
<reference evidence="2" key="2">
    <citation type="submission" date="2019-10" db="EMBL/GenBank/DDBJ databases">
        <authorList>
            <consortium name="NCBI Genome Project"/>
        </authorList>
    </citation>
    <scope>NUCLEOTIDE SEQUENCE</scope>
    <source>
        <strain evidence="2">NI907</strain>
    </source>
</reference>
<evidence type="ECO:0000313" key="1">
    <source>
        <dbReference type="Proteomes" id="UP000515153"/>
    </source>
</evidence>
<protein>
    <submittedName>
        <fullName evidence="2">Uncharacterized protein</fullName>
    </submittedName>
</protein>
<dbReference type="Proteomes" id="UP000515153">
    <property type="component" value="Chromosome VII"/>
</dbReference>
<dbReference type="GeneID" id="41965644"/>